<organism evidence="4 5">
    <name type="scientific">Bos indicus x Bos taurus</name>
    <name type="common">Hybrid cattle</name>
    <dbReference type="NCBI Taxonomy" id="30522"/>
    <lineage>
        <taxon>Eukaryota</taxon>
        <taxon>Metazoa</taxon>
        <taxon>Chordata</taxon>
        <taxon>Craniata</taxon>
        <taxon>Vertebrata</taxon>
        <taxon>Euteleostomi</taxon>
        <taxon>Mammalia</taxon>
        <taxon>Eutheria</taxon>
        <taxon>Laurasiatheria</taxon>
        <taxon>Artiodactyla</taxon>
        <taxon>Ruminantia</taxon>
        <taxon>Pecora</taxon>
        <taxon>Bovidae</taxon>
        <taxon>Bovinae</taxon>
        <taxon>Bos</taxon>
    </lineage>
</organism>
<dbReference type="Pfam" id="PF14816">
    <property type="entry name" value="CANIN"/>
    <property type="match status" value="1"/>
</dbReference>
<sequence>GTCRHRPVPHAGNPQRVCLAECCLSVIPAQQLLTWPPETSSRAFGLLWDLSLDGLFRQSDGNTNLWCPSLREVSATFHNLGAHSPTLQPLGPTQHTGSEASLSHSEQQDALQEVALDSSLNYICKFLTLCALAQPGAYTDQNLLDLIELLCRAGLDTRLRLLPKTDLQQLLLQLLENIREWPEKLRQLCCALSRASDHHHNLLALVQLFLDVSPRSRQLRGQLSLLVMARLLNQQERLSLWQEKAQLSSLCQLLSLMRPSSLRRYLGPETVLPGQEQQPKASAQLDHKGELQLLCMQLDRHINTHIRESPQAMHQTTLKDLAAQTYIRWQELLAHCQPQVVPPPHSPPGLEGEGSGQLTDQSPQSVCPLCSCQAPGWEMGEGSGGGGDAPLVDRRPSYQGASAQGR</sequence>
<proteinExistence type="inferred from homology"/>
<evidence type="ECO:0000313" key="4">
    <source>
        <dbReference type="Ensembl" id="ENSBIXP00005009888.1"/>
    </source>
</evidence>
<reference evidence="4 5" key="1">
    <citation type="submission" date="2018-11" db="EMBL/GenBank/DDBJ databases">
        <title>Haplotype-resolved cattle genomes.</title>
        <authorList>
            <person name="Low W.Y."/>
            <person name="Tearle R."/>
            <person name="Bickhart D.M."/>
            <person name="Rosen B.D."/>
            <person name="Koren S."/>
            <person name="Rhie A."/>
            <person name="Hiendleder S."/>
            <person name="Phillippy A.M."/>
            <person name="Smith T.P.L."/>
            <person name="Williams J.L."/>
        </authorList>
    </citation>
    <scope>NUCLEOTIDE SEQUENCE [LARGE SCALE GENOMIC DNA]</scope>
</reference>
<evidence type="ECO:0000256" key="1">
    <source>
        <dbReference type="ARBA" id="ARBA00010311"/>
    </source>
</evidence>
<reference evidence="4" key="2">
    <citation type="submission" date="2025-08" db="UniProtKB">
        <authorList>
            <consortium name="Ensembl"/>
        </authorList>
    </citation>
    <scope>IDENTIFICATION</scope>
</reference>
<dbReference type="Ensembl" id="ENSBIXT00005044914.1">
    <property type="protein sequence ID" value="ENSBIXP00005009888.1"/>
    <property type="gene ID" value="ENSBIXG00005014696.1"/>
</dbReference>
<dbReference type="InterPro" id="IPR044276">
    <property type="entry name" value="CANIN_dom"/>
</dbReference>
<dbReference type="Proteomes" id="UP000429181">
    <property type="component" value="Chromosome 11"/>
</dbReference>
<evidence type="ECO:0000256" key="2">
    <source>
        <dbReference type="SAM" id="MobiDB-lite"/>
    </source>
</evidence>
<dbReference type="InterPro" id="IPR026161">
    <property type="entry name" value="FAM178"/>
</dbReference>
<feature type="domain" description="Coiled-coil SMC6 And NSE5 INteracting (CANIN)" evidence="3">
    <location>
        <begin position="31"/>
        <end position="236"/>
    </location>
</feature>
<evidence type="ECO:0000259" key="3">
    <source>
        <dbReference type="Pfam" id="PF14816"/>
    </source>
</evidence>
<evidence type="ECO:0000313" key="5">
    <source>
        <dbReference type="Proteomes" id="UP000429181"/>
    </source>
</evidence>
<dbReference type="PANTHER" id="PTHR16046:SF11">
    <property type="entry name" value="PROTEIN FAM178B"/>
    <property type="match status" value="1"/>
</dbReference>
<feature type="compositionally biased region" description="Gly residues" evidence="2">
    <location>
        <begin position="379"/>
        <end position="388"/>
    </location>
</feature>
<dbReference type="AlphaFoldDB" id="A0A4W2FWQ7"/>
<gene>
    <name evidence="4" type="primary">FAM178B</name>
</gene>
<protein>
    <submittedName>
        <fullName evidence="4">Family with sequence similarity 178 member B</fullName>
    </submittedName>
</protein>
<accession>A0A4W2FWQ7</accession>
<dbReference type="PANTHER" id="PTHR16046">
    <property type="entry name" value="SMC5-SMC6 COMPLEX LOCALIZATION FACTOR 2"/>
    <property type="match status" value="1"/>
</dbReference>
<feature type="region of interest" description="Disordered" evidence="2">
    <location>
        <begin position="378"/>
        <end position="406"/>
    </location>
</feature>
<dbReference type="GeneTree" id="ENSGT00530000064017"/>
<comment type="similarity">
    <text evidence="1">Belongs to the FAM178 family.</text>
</comment>
<feature type="region of interest" description="Disordered" evidence="2">
    <location>
        <begin position="338"/>
        <end position="365"/>
    </location>
</feature>
<name>A0A4W2FWQ7_BOBOX</name>